<reference evidence="2" key="1">
    <citation type="submission" date="2014-02" db="EMBL/GenBank/DDBJ databases">
        <title>The Genome Sequence of Trichophyton rubrum (morphotype fischeri) CBS 288.86.</title>
        <authorList>
            <consortium name="The Broad Institute Genomics Platform"/>
            <person name="Cuomo C.A."/>
            <person name="White T.C."/>
            <person name="Graser Y."/>
            <person name="Martinez-Rossi N."/>
            <person name="Heitman J."/>
            <person name="Young S.K."/>
            <person name="Zeng Q."/>
            <person name="Gargeya S."/>
            <person name="Abouelleil A."/>
            <person name="Alvarado L."/>
            <person name="Chapman S.B."/>
            <person name="Gainer-Dewar J."/>
            <person name="Goldberg J."/>
            <person name="Griggs A."/>
            <person name="Gujja S."/>
            <person name="Hansen M."/>
            <person name="Howarth C."/>
            <person name="Imamovic A."/>
            <person name="Larimer J."/>
            <person name="Martinez D."/>
            <person name="Murphy C."/>
            <person name="Pearson M.D."/>
            <person name="Persinoti G."/>
            <person name="Poon T."/>
            <person name="Priest M."/>
            <person name="Roberts A.D."/>
            <person name="Saif S."/>
            <person name="Shea T.D."/>
            <person name="Sykes S.N."/>
            <person name="Wortman J."/>
            <person name="Nusbaum C."/>
            <person name="Birren B."/>
        </authorList>
    </citation>
    <scope>NUCLEOTIDE SEQUENCE [LARGE SCALE GENOMIC DNA]</scope>
    <source>
        <strain evidence="2">CBS 288.86</strain>
    </source>
</reference>
<dbReference type="AlphaFoldDB" id="A0A022VSC7"/>
<gene>
    <name evidence="2" type="ORF">H103_07549</name>
</gene>
<feature type="transmembrane region" description="Helical" evidence="1">
    <location>
        <begin position="57"/>
        <end position="80"/>
    </location>
</feature>
<evidence type="ECO:0000313" key="2">
    <source>
        <dbReference type="EMBL" id="EZF48844.1"/>
    </source>
</evidence>
<organism evidence="2">
    <name type="scientific">Trichophyton rubrum CBS 288.86</name>
    <dbReference type="NCBI Taxonomy" id="1215330"/>
    <lineage>
        <taxon>Eukaryota</taxon>
        <taxon>Fungi</taxon>
        <taxon>Dikarya</taxon>
        <taxon>Ascomycota</taxon>
        <taxon>Pezizomycotina</taxon>
        <taxon>Eurotiomycetes</taxon>
        <taxon>Eurotiomycetidae</taxon>
        <taxon>Onygenales</taxon>
        <taxon>Arthrodermataceae</taxon>
        <taxon>Trichophyton</taxon>
    </lineage>
</organism>
<keyword evidence="1" id="KW-0812">Transmembrane</keyword>
<name>A0A022VSC7_TRIRU</name>
<dbReference type="HOGENOM" id="CLU_066479_0_0_1"/>
<keyword evidence="1" id="KW-1133">Transmembrane helix</keyword>
<sequence>MGFAINKVLTGYMIADLLFLLSGIILLLGSRLGEASLHHERNVENVMRSLLIPRCPIIPSLANALCVFAAFLCSIPVIVFPQNGRWLRLHGWLLVFSGIFTLSLGLSVWYEALRTRSTLQPMWSRETGDIQGLLQKKFDCCGFENSTSPLYHYDSTCMSDLLAAQKPGCIGPMSDYAFSFFGNISTATFGIVAIDAILLLCVAMLFKDRKDRTRYRLIDEKYELGMRQI</sequence>
<feature type="transmembrane region" description="Helical" evidence="1">
    <location>
        <begin position="92"/>
        <end position="110"/>
    </location>
</feature>
<dbReference type="OrthoDB" id="2279611at2759"/>
<evidence type="ECO:0008006" key="3">
    <source>
        <dbReference type="Google" id="ProtNLM"/>
    </source>
</evidence>
<accession>A0A022VSC7</accession>
<proteinExistence type="predicted"/>
<dbReference type="EMBL" id="KK207917">
    <property type="protein sequence ID" value="EZF48844.1"/>
    <property type="molecule type" value="Genomic_DNA"/>
</dbReference>
<evidence type="ECO:0000256" key="1">
    <source>
        <dbReference type="SAM" id="Phobius"/>
    </source>
</evidence>
<feature type="transmembrane region" description="Helical" evidence="1">
    <location>
        <begin position="180"/>
        <end position="206"/>
    </location>
</feature>
<dbReference type="Proteomes" id="UP000023758">
    <property type="component" value="Unassembled WGS sequence"/>
</dbReference>
<protein>
    <recommendedName>
        <fullName evidence="3">Tetraspanin</fullName>
    </recommendedName>
</protein>
<keyword evidence="1" id="KW-0472">Membrane</keyword>